<dbReference type="Proteomes" id="UP000253314">
    <property type="component" value="Unassembled WGS sequence"/>
</dbReference>
<sequence>MAIGDAAYIKKINRSLILSKIIEEEMISRADLSKITKLTRATISVQAADLLEEELIVESQQEHHSVGRKPIMLSINHKAGYALGIDLDYGQITFTLSDLMGKPVCSDNIEIQTSHYEEILTILITQIKRYEEKCSHSRFGIVGIVIGIHGIVTKDEVINFVPRLKWKNKDLKGDLEKEFNIKISIENNANLCSFAEKVFHRHQSENLISISMYSGIGLGMLINGELLKGYHGYAGEMGHMIIVPDGKPCNCGNLGCWELYASESSFFKQLAEKLQKQNLTYEEIQKLINAKDQVTCELMDQFIKYLSIGLNNIINLLNPETIVLNSELLKLYPEAGKKIEDSLTSSISHYHEILISELGKNACVMGACALAIKNFLEIPDVRFNVTEEQLPSHSKTVV</sequence>
<dbReference type="Pfam" id="PF00480">
    <property type="entry name" value="ROK"/>
    <property type="match status" value="1"/>
</dbReference>
<evidence type="ECO:0000256" key="3">
    <source>
        <dbReference type="ARBA" id="ARBA00022629"/>
    </source>
</evidence>
<dbReference type="CDD" id="cd24077">
    <property type="entry name" value="ASKHA_ATPase_ROK_SaXylR-like"/>
    <property type="match status" value="1"/>
</dbReference>
<dbReference type="InterPro" id="IPR036388">
    <property type="entry name" value="WH-like_DNA-bd_sf"/>
</dbReference>
<dbReference type="PROSITE" id="PS01125">
    <property type="entry name" value="ROK"/>
    <property type="match status" value="1"/>
</dbReference>
<comment type="caution">
    <text evidence="4">The sequence shown here is derived from an EMBL/GenBank/DDBJ whole genome shotgun (WGS) entry which is preliminary data.</text>
</comment>
<dbReference type="SUPFAM" id="SSF53067">
    <property type="entry name" value="Actin-like ATPase domain"/>
    <property type="match status" value="1"/>
</dbReference>
<dbReference type="PANTHER" id="PTHR18964:SF149">
    <property type="entry name" value="BIFUNCTIONAL UDP-N-ACETYLGLUCOSAMINE 2-EPIMERASE_N-ACETYLMANNOSAMINE KINASE"/>
    <property type="match status" value="1"/>
</dbReference>
<evidence type="ECO:0000313" key="4">
    <source>
        <dbReference type="EMBL" id="RBW70071.1"/>
    </source>
</evidence>
<dbReference type="InterPro" id="IPR043129">
    <property type="entry name" value="ATPase_NBD"/>
</dbReference>
<gene>
    <name evidence="4" type="ORF">DS031_07695</name>
</gene>
<dbReference type="GO" id="GO:0042732">
    <property type="term" value="P:D-xylose metabolic process"/>
    <property type="evidence" value="ECO:0007669"/>
    <property type="project" value="UniProtKB-KW"/>
</dbReference>
<evidence type="ECO:0000256" key="2">
    <source>
        <dbReference type="ARBA" id="ARBA00006479"/>
    </source>
</evidence>
<dbReference type="InterPro" id="IPR000600">
    <property type="entry name" value="ROK"/>
</dbReference>
<dbReference type="Gene3D" id="1.10.10.10">
    <property type="entry name" value="Winged helix-like DNA-binding domain superfamily/Winged helix DNA-binding domain"/>
    <property type="match status" value="1"/>
</dbReference>
<reference evidence="4 5" key="1">
    <citation type="submission" date="2018-07" db="EMBL/GenBank/DDBJ databases">
        <title>Lottiidibacillus patelloidae gen. nov., sp. nov., isolated from the intestinal tract of a marine limpet and the reclassification of B. taeanensis BH030017T, B. algicola KMM 3737T and B. hwajinpoensis SW-72T as genus Lottiidibacillus.</title>
        <authorList>
            <person name="Liu R."/>
            <person name="Huang Z."/>
        </authorList>
    </citation>
    <scope>NUCLEOTIDE SEQUENCE [LARGE SCALE GENOMIC DNA]</scope>
    <source>
        <strain evidence="4 5">BH030017</strain>
    </source>
</reference>
<dbReference type="InterPro" id="IPR049874">
    <property type="entry name" value="ROK_cs"/>
</dbReference>
<evidence type="ECO:0000313" key="5">
    <source>
        <dbReference type="Proteomes" id="UP000253314"/>
    </source>
</evidence>
<dbReference type="InterPro" id="IPR036390">
    <property type="entry name" value="WH_DNA-bd_sf"/>
</dbReference>
<comment type="similarity">
    <text evidence="2">Belongs to the ROK (NagC/XylR) family.</text>
</comment>
<dbReference type="Gene3D" id="3.30.420.40">
    <property type="match status" value="2"/>
</dbReference>
<accession>A0A366Y1K4</accession>
<comment type="function">
    <text evidence="1">Transcriptional repressor of xylose-utilizing enzymes.</text>
</comment>
<dbReference type="OrthoDB" id="9796533at2"/>
<keyword evidence="3" id="KW-0859">Xylose metabolism</keyword>
<dbReference type="SUPFAM" id="SSF46785">
    <property type="entry name" value="Winged helix' DNA-binding domain"/>
    <property type="match status" value="1"/>
</dbReference>
<dbReference type="EMBL" id="QOCW01000006">
    <property type="protein sequence ID" value="RBW70071.1"/>
    <property type="molecule type" value="Genomic_DNA"/>
</dbReference>
<keyword evidence="3" id="KW-0119">Carbohydrate metabolism</keyword>
<keyword evidence="5" id="KW-1185">Reference proteome</keyword>
<organism evidence="4 5">
    <name type="scientific">Bacillus taeanensis</name>
    <dbReference type="NCBI Taxonomy" id="273032"/>
    <lineage>
        <taxon>Bacteria</taxon>
        <taxon>Bacillati</taxon>
        <taxon>Bacillota</taxon>
        <taxon>Bacilli</taxon>
        <taxon>Bacillales</taxon>
        <taxon>Bacillaceae</taxon>
        <taxon>Bacillus</taxon>
    </lineage>
</organism>
<proteinExistence type="inferred from homology"/>
<protein>
    <submittedName>
        <fullName evidence="4">ROK family protein</fullName>
    </submittedName>
</protein>
<dbReference type="AlphaFoldDB" id="A0A366Y1K4"/>
<name>A0A366Y1K4_9BACI</name>
<evidence type="ECO:0000256" key="1">
    <source>
        <dbReference type="ARBA" id="ARBA00002486"/>
    </source>
</evidence>
<dbReference type="RefSeq" id="WP_113805359.1">
    <property type="nucleotide sequence ID" value="NZ_QOCW01000006.1"/>
</dbReference>
<dbReference type="PANTHER" id="PTHR18964">
    <property type="entry name" value="ROK (REPRESSOR, ORF, KINASE) FAMILY"/>
    <property type="match status" value="1"/>
</dbReference>